<feature type="chain" id="PRO_5012895929" description="Lipoprotein" evidence="1">
    <location>
        <begin position="23"/>
        <end position="236"/>
    </location>
</feature>
<gene>
    <name evidence="2" type="ORF">SAMN06296052_103160</name>
</gene>
<dbReference type="PROSITE" id="PS51257">
    <property type="entry name" value="PROKAR_LIPOPROTEIN"/>
    <property type="match status" value="1"/>
</dbReference>
<name>A0A239CP91_9BACT</name>
<proteinExistence type="predicted"/>
<evidence type="ECO:0008006" key="4">
    <source>
        <dbReference type="Google" id="ProtNLM"/>
    </source>
</evidence>
<dbReference type="AlphaFoldDB" id="A0A239CP91"/>
<evidence type="ECO:0000313" key="3">
    <source>
        <dbReference type="Proteomes" id="UP000198432"/>
    </source>
</evidence>
<dbReference type="EMBL" id="FZOQ01000003">
    <property type="protein sequence ID" value="SNS21682.1"/>
    <property type="molecule type" value="Genomic_DNA"/>
</dbReference>
<evidence type="ECO:0000313" key="2">
    <source>
        <dbReference type="EMBL" id="SNS21682.1"/>
    </source>
</evidence>
<keyword evidence="1" id="KW-0732">Signal</keyword>
<dbReference type="OrthoDB" id="2781053at2"/>
<protein>
    <recommendedName>
        <fullName evidence="4">Lipoprotein</fullName>
    </recommendedName>
</protein>
<sequence>MKTHVKLCLLSLWAVFSFGCNDEDGTTIMPVHSLSYSFEQGAEGWEGGMADFPEDWDRDRLEFVFAHESLPAEVSENGMALKLSGRNLSDDLFLFTKKQISGLRPNHTYNATFEVELTSKYPEESFGIGGSPGASVYLKAGGAPVEPVPVEEGDDIRINIDKGNQAQSGKDMVVLGNIGIPGSEEKYQLIRRDNLQNPVPITTDDRGNLWLIVGTDSGFEGTTTVYYNTIKVELAY</sequence>
<keyword evidence="3" id="KW-1185">Reference proteome</keyword>
<dbReference type="Proteomes" id="UP000198432">
    <property type="component" value="Unassembled WGS sequence"/>
</dbReference>
<reference evidence="3" key="1">
    <citation type="submission" date="2017-06" db="EMBL/GenBank/DDBJ databases">
        <authorList>
            <person name="Varghese N."/>
            <person name="Submissions S."/>
        </authorList>
    </citation>
    <scope>NUCLEOTIDE SEQUENCE [LARGE SCALE GENOMIC DNA]</scope>
    <source>
        <strain evidence="3">NKM1</strain>
    </source>
</reference>
<evidence type="ECO:0000256" key="1">
    <source>
        <dbReference type="SAM" id="SignalP"/>
    </source>
</evidence>
<organism evidence="2 3">
    <name type="scientific">Pontibacter ummariensis</name>
    <dbReference type="NCBI Taxonomy" id="1610492"/>
    <lineage>
        <taxon>Bacteria</taxon>
        <taxon>Pseudomonadati</taxon>
        <taxon>Bacteroidota</taxon>
        <taxon>Cytophagia</taxon>
        <taxon>Cytophagales</taxon>
        <taxon>Hymenobacteraceae</taxon>
        <taxon>Pontibacter</taxon>
    </lineage>
</organism>
<feature type="signal peptide" evidence="1">
    <location>
        <begin position="1"/>
        <end position="22"/>
    </location>
</feature>
<dbReference type="RefSeq" id="WP_089318047.1">
    <property type="nucleotide sequence ID" value="NZ_FZOQ01000003.1"/>
</dbReference>
<accession>A0A239CP91</accession>